<dbReference type="Proteomes" id="UP000441208">
    <property type="component" value="Unassembled WGS sequence"/>
</dbReference>
<dbReference type="PROSITE" id="PS51257">
    <property type="entry name" value="PROKAR_LIPOPROTEIN"/>
    <property type="match status" value="1"/>
</dbReference>
<evidence type="ECO:0000313" key="6">
    <source>
        <dbReference type="EMBL" id="KAE9116294.1"/>
    </source>
</evidence>
<organism evidence="3 17">
    <name type="scientific">Phytophthora fragariae</name>
    <dbReference type="NCBI Taxonomy" id="53985"/>
    <lineage>
        <taxon>Eukaryota</taxon>
        <taxon>Sar</taxon>
        <taxon>Stramenopiles</taxon>
        <taxon>Oomycota</taxon>
        <taxon>Peronosporomycetes</taxon>
        <taxon>Peronosporales</taxon>
        <taxon>Peronosporaceae</taxon>
        <taxon>Phytophthora</taxon>
    </lineage>
</organism>
<evidence type="ECO:0000313" key="4">
    <source>
        <dbReference type="EMBL" id="KAE9088834.1"/>
    </source>
</evidence>
<evidence type="ECO:0000313" key="7">
    <source>
        <dbReference type="EMBL" id="KAE9199631.1"/>
    </source>
</evidence>
<dbReference type="Proteomes" id="UP000440367">
    <property type="component" value="Unassembled WGS sequence"/>
</dbReference>
<evidence type="ECO:0008006" key="20">
    <source>
        <dbReference type="Google" id="ProtNLM"/>
    </source>
</evidence>
<evidence type="ECO:0000313" key="12">
    <source>
        <dbReference type="Proteomes" id="UP000433483"/>
    </source>
</evidence>
<evidence type="ECO:0000313" key="3">
    <source>
        <dbReference type="EMBL" id="KAE8989895.1"/>
    </source>
</evidence>
<proteinExistence type="predicted"/>
<dbReference type="Proteomes" id="UP000460718">
    <property type="component" value="Unassembled WGS sequence"/>
</dbReference>
<sequence>MAPPSRWTALMYLTSACPVAGSTSTISVPQPPLMLVPWASPQANNMMHLVVVLVSASSLSPGEPSVVRISVLSSWRTRSFTADGKSFVTLA</sequence>
<evidence type="ECO:0000256" key="1">
    <source>
        <dbReference type="SAM" id="SignalP"/>
    </source>
</evidence>
<protein>
    <recommendedName>
        <fullName evidence="20">Secreted protein</fullName>
    </recommendedName>
</protein>
<feature type="chain" id="PRO_5036379830" description="Secreted protein" evidence="1">
    <location>
        <begin position="23"/>
        <end position="91"/>
    </location>
</feature>
<dbReference type="Proteomes" id="UP000437068">
    <property type="component" value="Unassembled WGS sequence"/>
</dbReference>
<evidence type="ECO:0000313" key="10">
    <source>
        <dbReference type="EMBL" id="KAE9291247.1"/>
    </source>
</evidence>
<dbReference type="EMBL" id="QXGE01001543">
    <property type="protein sequence ID" value="KAE9291247.1"/>
    <property type="molecule type" value="Genomic_DNA"/>
</dbReference>
<evidence type="ECO:0000313" key="17">
    <source>
        <dbReference type="Proteomes" id="UP000460718"/>
    </source>
</evidence>
<evidence type="ECO:0000313" key="18">
    <source>
        <dbReference type="Proteomes" id="UP000476176"/>
    </source>
</evidence>
<name>A0A6A3JC15_9STRA</name>
<evidence type="ECO:0000313" key="16">
    <source>
        <dbReference type="Proteomes" id="UP000441208"/>
    </source>
</evidence>
<comment type="caution">
    <text evidence="3">The sequence shown here is derived from an EMBL/GenBank/DDBJ whole genome shotgun (WGS) entry which is preliminary data.</text>
</comment>
<dbReference type="Proteomes" id="UP000440732">
    <property type="component" value="Unassembled WGS sequence"/>
</dbReference>
<dbReference type="EMBL" id="QXFW01001498">
    <property type="protein sequence ID" value="KAE8989895.1"/>
    <property type="molecule type" value="Genomic_DNA"/>
</dbReference>
<evidence type="ECO:0000313" key="9">
    <source>
        <dbReference type="EMBL" id="KAE9205093.1"/>
    </source>
</evidence>
<accession>A0A6A3JC15</accession>
<dbReference type="EMBL" id="QXGC01001602">
    <property type="protein sequence ID" value="KAE9199631.1"/>
    <property type="molecule type" value="Genomic_DNA"/>
</dbReference>
<reference evidence="17 18" key="1">
    <citation type="submission" date="2018-09" db="EMBL/GenBank/DDBJ databases">
        <title>Genomic investigation of the strawberry pathogen Phytophthora fragariae indicates pathogenicity is determined by transcriptional variation in three key races.</title>
        <authorList>
            <person name="Adams T.M."/>
            <person name="Armitage A.D."/>
            <person name="Sobczyk M.K."/>
            <person name="Bates H.J."/>
            <person name="Dunwell J.M."/>
            <person name="Nellist C.F."/>
            <person name="Harrison R.J."/>
        </authorList>
    </citation>
    <scope>NUCLEOTIDE SEQUENCE [LARGE SCALE GENOMIC DNA]</scope>
    <source>
        <strain evidence="10 13">A4</strain>
        <strain evidence="8 14">BC-1</strain>
        <strain evidence="7 18">BC-23</strain>
        <strain evidence="9 12">NOV-27</strain>
        <strain evidence="6 15">NOV-5</strain>
        <strain evidence="4 16">NOV-71</strain>
        <strain evidence="2 11">NOV-9</strain>
        <strain evidence="5 19">ONT-3</strain>
        <strain evidence="3 17">SCRP245</strain>
    </source>
</reference>
<dbReference type="Proteomes" id="UP000476176">
    <property type="component" value="Unassembled WGS sequence"/>
</dbReference>
<gene>
    <name evidence="10" type="ORF">PF001_g19244</name>
    <name evidence="8" type="ORF">PF002_g20765</name>
    <name evidence="7" type="ORF">PF004_g19214</name>
    <name evidence="9" type="ORF">PF005_g13551</name>
    <name evidence="6" type="ORF">PF006_g19074</name>
    <name evidence="4" type="ORF">PF007_g19827</name>
    <name evidence="2" type="ORF">PF009_g16316</name>
    <name evidence="5" type="ORF">PF010_g18871</name>
    <name evidence="3" type="ORF">PF011_g18579</name>
</gene>
<feature type="signal peptide" evidence="1">
    <location>
        <begin position="1"/>
        <end position="22"/>
    </location>
</feature>
<dbReference type="Proteomes" id="UP000429523">
    <property type="component" value="Unassembled WGS sequence"/>
</dbReference>
<dbReference type="EMBL" id="QXFX01001470">
    <property type="protein sequence ID" value="KAE9089736.1"/>
    <property type="molecule type" value="Genomic_DNA"/>
</dbReference>
<evidence type="ECO:0000313" key="13">
    <source>
        <dbReference type="Proteomes" id="UP000437068"/>
    </source>
</evidence>
<dbReference type="EMBL" id="QXGF01000987">
    <property type="protein sequence ID" value="KAE8933686.1"/>
    <property type="molecule type" value="Genomic_DNA"/>
</dbReference>
<keyword evidence="12" id="KW-1185">Reference proteome</keyword>
<dbReference type="EMBL" id="QXGB01000756">
    <property type="protein sequence ID" value="KAE9205093.1"/>
    <property type="molecule type" value="Genomic_DNA"/>
</dbReference>
<evidence type="ECO:0000313" key="19">
    <source>
        <dbReference type="Proteomes" id="UP000488956"/>
    </source>
</evidence>
<evidence type="ECO:0000313" key="15">
    <source>
        <dbReference type="Proteomes" id="UP000440732"/>
    </source>
</evidence>
<evidence type="ECO:0000313" key="5">
    <source>
        <dbReference type="EMBL" id="KAE9089736.1"/>
    </source>
</evidence>
<dbReference type="AlphaFoldDB" id="A0A6A3JC15"/>
<evidence type="ECO:0000313" key="8">
    <source>
        <dbReference type="EMBL" id="KAE9204014.1"/>
    </source>
</evidence>
<evidence type="ECO:0000313" key="14">
    <source>
        <dbReference type="Proteomes" id="UP000440367"/>
    </source>
</evidence>
<dbReference type="EMBL" id="QXFZ01001535">
    <property type="protein sequence ID" value="KAE9088834.1"/>
    <property type="molecule type" value="Genomic_DNA"/>
</dbReference>
<dbReference type="EMBL" id="QXGD01001539">
    <property type="protein sequence ID" value="KAE9204014.1"/>
    <property type="molecule type" value="Genomic_DNA"/>
</dbReference>
<dbReference type="EMBL" id="QXGA01001541">
    <property type="protein sequence ID" value="KAE9116294.1"/>
    <property type="molecule type" value="Genomic_DNA"/>
</dbReference>
<evidence type="ECO:0000313" key="2">
    <source>
        <dbReference type="EMBL" id="KAE8933686.1"/>
    </source>
</evidence>
<dbReference type="Proteomes" id="UP000433483">
    <property type="component" value="Unassembled WGS sequence"/>
</dbReference>
<dbReference type="Proteomes" id="UP000488956">
    <property type="component" value="Unassembled WGS sequence"/>
</dbReference>
<evidence type="ECO:0000313" key="11">
    <source>
        <dbReference type="Proteomes" id="UP000429523"/>
    </source>
</evidence>
<keyword evidence="1" id="KW-0732">Signal</keyword>